<name>Q3SN11_NITWN</name>
<organism evidence="2 3">
    <name type="scientific">Nitrobacter winogradskyi (strain ATCC 25391 / DSM 10237 / CIP 104748 / NCIMB 11846 / Nb-255)</name>
    <dbReference type="NCBI Taxonomy" id="323098"/>
    <lineage>
        <taxon>Bacteria</taxon>
        <taxon>Pseudomonadati</taxon>
        <taxon>Pseudomonadota</taxon>
        <taxon>Alphaproteobacteria</taxon>
        <taxon>Hyphomicrobiales</taxon>
        <taxon>Nitrobacteraceae</taxon>
        <taxon>Nitrobacter</taxon>
    </lineage>
</organism>
<protein>
    <submittedName>
        <fullName evidence="2">Transcriptional regulator, AbrB family</fullName>
    </submittedName>
</protein>
<dbReference type="NCBIfam" id="TIGR01439">
    <property type="entry name" value="lp_hng_hel_AbrB"/>
    <property type="match status" value="1"/>
</dbReference>
<feature type="domain" description="SpoVT-AbrB" evidence="1">
    <location>
        <begin position="9"/>
        <end position="54"/>
    </location>
</feature>
<evidence type="ECO:0000259" key="1">
    <source>
        <dbReference type="SMART" id="SM00966"/>
    </source>
</evidence>
<dbReference type="GO" id="GO:0003677">
    <property type="term" value="F:DNA binding"/>
    <property type="evidence" value="ECO:0007669"/>
    <property type="project" value="InterPro"/>
</dbReference>
<accession>Q3SN11</accession>
<dbReference type="RefSeq" id="WP_011316245.1">
    <property type="nucleotide sequence ID" value="NC_007406.1"/>
</dbReference>
<dbReference type="eggNOG" id="COG2002">
    <property type="taxonomic scope" value="Bacteria"/>
</dbReference>
<dbReference type="Pfam" id="PF04014">
    <property type="entry name" value="MazE_antitoxin"/>
    <property type="match status" value="1"/>
</dbReference>
<keyword evidence="3" id="KW-1185">Reference proteome</keyword>
<proteinExistence type="predicted"/>
<gene>
    <name evidence="2" type="ordered locus">Nwi_3083</name>
</gene>
<dbReference type="AlphaFoldDB" id="Q3SN11"/>
<dbReference type="Proteomes" id="UP000002531">
    <property type="component" value="Chromosome"/>
</dbReference>
<dbReference type="HOGENOM" id="CLU_158484_8_0_5"/>
<dbReference type="Gene3D" id="2.10.260.10">
    <property type="match status" value="1"/>
</dbReference>
<evidence type="ECO:0000313" key="2">
    <source>
        <dbReference type="EMBL" id="ABA06330.1"/>
    </source>
</evidence>
<dbReference type="SMART" id="SM00966">
    <property type="entry name" value="SpoVT_AbrB"/>
    <property type="match status" value="1"/>
</dbReference>
<dbReference type="InterPro" id="IPR037914">
    <property type="entry name" value="SpoVT-AbrB_sf"/>
</dbReference>
<dbReference type="OrthoDB" id="7160352at2"/>
<dbReference type="SUPFAM" id="SSF89447">
    <property type="entry name" value="AbrB/MazE/MraZ-like"/>
    <property type="match status" value="1"/>
</dbReference>
<dbReference type="InterPro" id="IPR007159">
    <property type="entry name" value="SpoVT-AbrB_dom"/>
</dbReference>
<evidence type="ECO:0000313" key="3">
    <source>
        <dbReference type="Proteomes" id="UP000002531"/>
    </source>
</evidence>
<dbReference type="KEGG" id="nwi:Nwi_3083"/>
<sequence>MASAEKLTTTVSTKGQVILPSAIRQRREWNAGTRLTVEETPDGVLLKPAPAFAETRPGDVFGVLPSKGGSKTIAEMDAGILAEAKRRHARD</sequence>
<dbReference type="STRING" id="323098.Nwi_3083"/>
<reference evidence="2 3" key="1">
    <citation type="journal article" date="2006" name="Appl. Environ. Microbiol.">
        <title>Genome sequence of the chemolithoautotrophic nitrite-oxidizing bacterium Nitrobacter winogradskyi Nb-255.</title>
        <authorList>
            <person name="Starkenburg S.R."/>
            <person name="Chain P.S."/>
            <person name="Sayavedra-Soto L.A."/>
            <person name="Hauser L."/>
            <person name="Land M.L."/>
            <person name="Larimer F.W."/>
            <person name="Malfatti S.A."/>
            <person name="Klotz M.G."/>
            <person name="Bottomley P.J."/>
            <person name="Arp D.J."/>
            <person name="Hickey W.J."/>
        </authorList>
    </citation>
    <scope>NUCLEOTIDE SEQUENCE [LARGE SCALE GENOMIC DNA]</scope>
    <source>
        <strain evidence="3">ATCC 25391 / DSM 10237 / CIP 104748 / NCIMB 11846 / Nb-255</strain>
    </source>
</reference>
<dbReference type="EMBL" id="CP000115">
    <property type="protein sequence ID" value="ABA06330.1"/>
    <property type="molecule type" value="Genomic_DNA"/>
</dbReference>